<evidence type="ECO:0000256" key="1">
    <source>
        <dbReference type="ARBA" id="ARBA00022614"/>
    </source>
</evidence>
<evidence type="ECO:0000256" key="3">
    <source>
        <dbReference type="SAM" id="SignalP"/>
    </source>
</evidence>
<dbReference type="InterPro" id="IPR032675">
    <property type="entry name" value="LRR_dom_sf"/>
</dbReference>
<sequence>MKFILLINLVLVVSSVWATSYSGDCKEIQKYISKNVNKNVDKYLLTCKVNSNGKVTQLKISDSELTDENIKKILSYNTITELYYISECNSGSCVKKREQFPSAISKLTNLRRLSFFSNHYLENKNKYEHYYYKINSNTIKPLKKLNHLYFDFVKFSKDYTNEIASLTNIESMKLYNCQFEDLSALKNLTKLKSLKIVAKKIVDSTRLSTNDTQLSEIPKFVYSLKNLDTLVLNGHLISNIPDELSTLKKLEWLDLHKNQIYDEIPESLNSLTKLTFIDFDNNIEVRGRTLTVNKLDECYYYKFHNSTYFEYFDNICITKPLDCLKDYNYKRCSDKNVNKNGKCGKNNGNCPYGQCCNKNGQCVKSNSDLCYVTKGCQFQYGSCVDECQEIYYYLNKNNAKSMPDVQCNINSEGKAVSKN</sequence>
<dbReference type="GO" id="GO:0005737">
    <property type="term" value="C:cytoplasm"/>
    <property type="evidence" value="ECO:0007669"/>
    <property type="project" value="TreeGrafter"/>
</dbReference>
<gene>
    <name evidence="4" type="ORF">BCR32DRAFT_110964</name>
</gene>
<comment type="caution">
    <text evidence="4">The sequence shown here is derived from an EMBL/GenBank/DDBJ whole genome shotgun (WGS) entry which is preliminary data.</text>
</comment>
<protein>
    <submittedName>
        <fullName evidence="4">L domain-like protein</fullName>
    </submittedName>
</protein>
<reference evidence="4 5" key="1">
    <citation type="submission" date="2016-08" db="EMBL/GenBank/DDBJ databases">
        <title>A Parts List for Fungal Cellulosomes Revealed by Comparative Genomics.</title>
        <authorList>
            <consortium name="DOE Joint Genome Institute"/>
            <person name="Haitjema C.H."/>
            <person name="Gilmore S.P."/>
            <person name="Henske J.K."/>
            <person name="Solomon K.V."/>
            <person name="De Groot R."/>
            <person name="Kuo A."/>
            <person name="Mondo S.J."/>
            <person name="Salamov A.A."/>
            <person name="Labutti K."/>
            <person name="Zhao Z."/>
            <person name="Chiniquy J."/>
            <person name="Barry K."/>
            <person name="Brewer H.M."/>
            <person name="Purvine S.O."/>
            <person name="Wright A.T."/>
            <person name="Boxma B."/>
            <person name="Van Alen T."/>
            <person name="Hackstein J.H."/>
            <person name="Baker S.E."/>
            <person name="Grigoriev I.V."/>
            <person name="O'Malley M.A."/>
        </authorList>
    </citation>
    <scope>NUCLEOTIDE SEQUENCE [LARGE SCALE GENOMIC DNA]</scope>
    <source>
        <strain evidence="4 5">S4</strain>
    </source>
</reference>
<organism evidence="4 5">
    <name type="scientific">Anaeromyces robustus</name>
    <dbReference type="NCBI Taxonomy" id="1754192"/>
    <lineage>
        <taxon>Eukaryota</taxon>
        <taxon>Fungi</taxon>
        <taxon>Fungi incertae sedis</taxon>
        <taxon>Chytridiomycota</taxon>
        <taxon>Chytridiomycota incertae sedis</taxon>
        <taxon>Neocallimastigomycetes</taxon>
        <taxon>Neocallimastigales</taxon>
        <taxon>Neocallimastigaceae</taxon>
        <taxon>Anaeromyces</taxon>
    </lineage>
</organism>
<accession>A0A1Y1VYP7</accession>
<keyword evidence="3" id="KW-0732">Signal</keyword>
<dbReference type="OrthoDB" id="1517790at2759"/>
<dbReference type="AlphaFoldDB" id="A0A1Y1VYP7"/>
<dbReference type="EMBL" id="MCFG01000445">
    <property type="protein sequence ID" value="ORX66389.1"/>
    <property type="molecule type" value="Genomic_DNA"/>
</dbReference>
<feature type="chain" id="PRO_5012643691" evidence="3">
    <location>
        <begin position="19"/>
        <end position="419"/>
    </location>
</feature>
<dbReference type="STRING" id="1754192.A0A1Y1VYP7"/>
<dbReference type="SUPFAM" id="SSF52047">
    <property type="entry name" value="RNI-like"/>
    <property type="match status" value="1"/>
</dbReference>
<dbReference type="PANTHER" id="PTHR48051:SF1">
    <property type="entry name" value="RAS SUPPRESSOR PROTEIN 1"/>
    <property type="match status" value="1"/>
</dbReference>
<proteinExistence type="predicted"/>
<keyword evidence="5" id="KW-1185">Reference proteome</keyword>
<dbReference type="PANTHER" id="PTHR48051">
    <property type="match status" value="1"/>
</dbReference>
<dbReference type="Gene3D" id="3.80.10.10">
    <property type="entry name" value="Ribonuclease Inhibitor"/>
    <property type="match status" value="2"/>
</dbReference>
<evidence type="ECO:0000313" key="4">
    <source>
        <dbReference type="EMBL" id="ORX66389.1"/>
    </source>
</evidence>
<keyword evidence="1" id="KW-0433">Leucine-rich repeat</keyword>
<dbReference type="Proteomes" id="UP000193944">
    <property type="component" value="Unassembled WGS sequence"/>
</dbReference>
<name>A0A1Y1VYP7_9FUNG</name>
<evidence type="ECO:0000256" key="2">
    <source>
        <dbReference type="ARBA" id="ARBA00022737"/>
    </source>
</evidence>
<evidence type="ECO:0000313" key="5">
    <source>
        <dbReference type="Proteomes" id="UP000193944"/>
    </source>
</evidence>
<reference evidence="4 5" key="2">
    <citation type="submission" date="2016-08" db="EMBL/GenBank/DDBJ databases">
        <title>Pervasive Adenine N6-methylation of Active Genes in Fungi.</title>
        <authorList>
            <consortium name="DOE Joint Genome Institute"/>
            <person name="Mondo S.J."/>
            <person name="Dannebaum R.O."/>
            <person name="Kuo R.C."/>
            <person name="Labutti K."/>
            <person name="Haridas S."/>
            <person name="Kuo A."/>
            <person name="Salamov A."/>
            <person name="Ahrendt S.R."/>
            <person name="Lipzen A."/>
            <person name="Sullivan W."/>
            <person name="Andreopoulos W.B."/>
            <person name="Clum A."/>
            <person name="Lindquist E."/>
            <person name="Daum C."/>
            <person name="Ramamoorthy G.K."/>
            <person name="Gryganskyi A."/>
            <person name="Culley D."/>
            <person name="Magnuson J.K."/>
            <person name="James T.Y."/>
            <person name="O'Malley M.A."/>
            <person name="Stajich J.E."/>
            <person name="Spatafora J.W."/>
            <person name="Visel A."/>
            <person name="Grigoriev I.V."/>
        </authorList>
    </citation>
    <scope>NUCLEOTIDE SEQUENCE [LARGE SCALE GENOMIC DNA]</scope>
    <source>
        <strain evidence="4 5">S4</strain>
    </source>
</reference>
<dbReference type="InterPro" id="IPR050216">
    <property type="entry name" value="LRR_domain-containing"/>
</dbReference>
<feature type="signal peptide" evidence="3">
    <location>
        <begin position="1"/>
        <end position="18"/>
    </location>
</feature>
<keyword evidence="2" id="KW-0677">Repeat</keyword>